<protein>
    <submittedName>
        <fullName evidence="2">Uncharacterized protein</fullName>
    </submittedName>
</protein>
<accession>H6SQI3</accession>
<keyword evidence="1" id="KW-1133">Transmembrane helix</keyword>
<dbReference type="HOGENOM" id="CLU_2828401_0_0_5"/>
<sequence length="66" mass="7130">MRKVFELLGVDVSDPKQVEEFRRDLRFGGTMRRAADRGLGTAVTIIATGVLAALWLGLQAKVTGNG</sequence>
<gene>
    <name evidence="2" type="ORF">RSPPHO_03076</name>
</gene>
<dbReference type="STRING" id="1150469.RSPPHO_03076"/>
<dbReference type="PATRIC" id="fig|1150469.3.peg.3468"/>
<name>H6SQI3_PARPM</name>
<dbReference type="KEGG" id="rpm:RSPPHO_03076"/>
<keyword evidence="1" id="KW-0812">Transmembrane</keyword>
<dbReference type="EMBL" id="HE663493">
    <property type="protein sequence ID" value="CCG09702.1"/>
    <property type="molecule type" value="Genomic_DNA"/>
</dbReference>
<reference evidence="2 3" key="1">
    <citation type="submission" date="2012-02" db="EMBL/GenBank/DDBJ databases">
        <title>Shotgun genome sequence of Phaeospirillum photometricum DSM 122.</title>
        <authorList>
            <person name="Duquesne K."/>
            <person name="Sturgis J."/>
        </authorList>
    </citation>
    <scope>NUCLEOTIDE SEQUENCE [LARGE SCALE GENOMIC DNA]</scope>
    <source>
        <strain evidence="3">DSM122</strain>
    </source>
</reference>
<dbReference type="AlphaFoldDB" id="H6SQI3"/>
<evidence type="ECO:0000256" key="1">
    <source>
        <dbReference type="SAM" id="Phobius"/>
    </source>
</evidence>
<feature type="transmembrane region" description="Helical" evidence="1">
    <location>
        <begin position="39"/>
        <end position="58"/>
    </location>
</feature>
<keyword evidence="3" id="KW-1185">Reference proteome</keyword>
<organism evidence="2 3">
    <name type="scientific">Pararhodospirillum photometricum DSM 122</name>
    <dbReference type="NCBI Taxonomy" id="1150469"/>
    <lineage>
        <taxon>Bacteria</taxon>
        <taxon>Pseudomonadati</taxon>
        <taxon>Pseudomonadota</taxon>
        <taxon>Alphaproteobacteria</taxon>
        <taxon>Rhodospirillales</taxon>
        <taxon>Rhodospirillaceae</taxon>
        <taxon>Pararhodospirillum</taxon>
    </lineage>
</organism>
<evidence type="ECO:0000313" key="2">
    <source>
        <dbReference type="EMBL" id="CCG09702.1"/>
    </source>
</evidence>
<evidence type="ECO:0000313" key="3">
    <source>
        <dbReference type="Proteomes" id="UP000033220"/>
    </source>
</evidence>
<proteinExistence type="predicted"/>
<dbReference type="Proteomes" id="UP000033220">
    <property type="component" value="Chromosome DSM 122"/>
</dbReference>
<keyword evidence="1" id="KW-0472">Membrane</keyword>